<keyword evidence="3" id="KW-1185">Reference proteome</keyword>
<protein>
    <submittedName>
        <fullName evidence="2">Uncharacterized protein</fullName>
    </submittedName>
</protein>
<feature type="signal peptide" evidence="1">
    <location>
        <begin position="1"/>
        <end position="19"/>
    </location>
</feature>
<comment type="caution">
    <text evidence="2">The sequence shown here is derived from an EMBL/GenBank/DDBJ whole genome shotgun (WGS) entry which is preliminary data.</text>
</comment>
<dbReference type="AlphaFoldDB" id="A0A409VDP7"/>
<evidence type="ECO:0000313" key="3">
    <source>
        <dbReference type="Proteomes" id="UP000284842"/>
    </source>
</evidence>
<feature type="chain" id="PRO_5019530454" evidence="1">
    <location>
        <begin position="20"/>
        <end position="90"/>
    </location>
</feature>
<organism evidence="2 3">
    <name type="scientific">Panaeolus cyanescens</name>
    <dbReference type="NCBI Taxonomy" id="181874"/>
    <lineage>
        <taxon>Eukaryota</taxon>
        <taxon>Fungi</taxon>
        <taxon>Dikarya</taxon>
        <taxon>Basidiomycota</taxon>
        <taxon>Agaricomycotina</taxon>
        <taxon>Agaricomycetes</taxon>
        <taxon>Agaricomycetidae</taxon>
        <taxon>Agaricales</taxon>
        <taxon>Agaricineae</taxon>
        <taxon>Galeropsidaceae</taxon>
        <taxon>Panaeolus</taxon>
    </lineage>
</organism>
<accession>A0A409VDP7</accession>
<sequence length="90" mass="9984">MRFTFAAVSLAAAVAITSAAVVPRAVMVADSGIDARYYRGHVYAREPAPIAAPANTGRVIVERVIYEREVPEPVVQRRRVHAREFRSMMN</sequence>
<reference evidence="2 3" key="1">
    <citation type="journal article" date="2018" name="Evol. Lett.">
        <title>Horizontal gene cluster transfer increased hallucinogenic mushroom diversity.</title>
        <authorList>
            <person name="Reynolds H.T."/>
            <person name="Vijayakumar V."/>
            <person name="Gluck-Thaler E."/>
            <person name="Korotkin H.B."/>
            <person name="Matheny P.B."/>
            <person name="Slot J.C."/>
        </authorList>
    </citation>
    <scope>NUCLEOTIDE SEQUENCE [LARGE SCALE GENOMIC DNA]</scope>
    <source>
        <strain evidence="2 3">2629</strain>
    </source>
</reference>
<gene>
    <name evidence="2" type="ORF">CVT24_005710</name>
</gene>
<dbReference type="EMBL" id="NHTK01006128">
    <property type="protein sequence ID" value="PPQ63250.1"/>
    <property type="molecule type" value="Genomic_DNA"/>
</dbReference>
<evidence type="ECO:0000313" key="2">
    <source>
        <dbReference type="EMBL" id="PPQ63250.1"/>
    </source>
</evidence>
<proteinExistence type="predicted"/>
<dbReference type="Proteomes" id="UP000284842">
    <property type="component" value="Unassembled WGS sequence"/>
</dbReference>
<name>A0A409VDP7_9AGAR</name>
<keyword evidence="1" id="KW-0732">Signal</keyword>
<evidence type="ECO:0000256" key="1">
    <source>
        <dbReference type="SAM" id="SignalP"/>
    </source>
</evidence>
<dbReference type="InParanoid" id="A0A409VDP7"/>